<dbReference type="InterPro" id="IPR019080">
    <property type="entry name" value="YqaJ_viral_recombinase"/>
</dbReference>
<reference evidence="2" key="1">
    <citation type="submission" date="2020-03" db="EMBL/GenBank/DDBJ databases">
        <title>The deep terrestrial virosphere.</title>
        <authorList>
            <person name="Holmfeldt K."/>
            <person name="Nilsson E."/>
            <person name="Simone D."/>
            <person name="Lopez-Fernandez M."/>
            <person name="Wu X."/>
            <person name="de Brujin I."/>
            <person name="Lundin D."/>
            <person name="Andersson A."/>
            <person name="Bertilsson S."/>
            <person name="Dopson M."/>
        </authorList>
    </citation>
    <scope>NUCLEOTIDE SEQUENCE</scope>
    <source>
        <strain evidence="2">TM448A04194</strain>
    </source>
</reference>
<dbReference type="Gene3D" id="3.90.320.10">
    <property type="match status" value="1"/>
</dbReference>
<dbReference type="InterPro" id="IPR011335">
    <property type="entry name" value="Restrct_endonuc-II-like"/>
</dbReference>
<keyword evidence="2" id="KW-0269">Exonuclease</keyword>
<dbReference type="EMBL" id="MT144462">
    <property type="protein sequence ID" value="QJA53918.1"/>
    <property type="molecule type" value="Genomic_DNA"/>
</dbReference>
<evidence type="ECO:0000313" key="2">
    <source>
        <dbReference type="EMBL" id="QJA53918.1"/>
    </source>
</evidence>
<evidence type="ECO:0000259" key="1">
    <source>
        <dbReference type="Pfam" id="PF09588"/>
    </source>
</evidence>
<sequence length="210" mass="23856">MEIIDTIDQFSPEWNALRIGSIGGSSISDVVAQERDSTKKSGKTGVRKKLLYRFVGEILSGQKYQGYVSHDMKEGTEYEAEARGYYSLITGVEVRQVALIKDGPHKHVSPDGLIADVGMVEIKTAIPSIFVETKDTGSIATDRRRQMQWGLKRSGRQWCDYVMYCPYLKGDYDPMIVIRLERDEKEIEFLEAGADEFIKDMISLFLRVNK</sequence>
<proteinExistence type="predicted"/>
<gene>
    <name evidence="2" type="ORF">TM448A04194_0005</name>
</gene>
<keyword evidence="2" id="KW-0540">Nuclease</keyword>
<dbReference type="GO" id="GO:0004527">
    <property type="term" value="F:exonuclease activity"/>
    <property type="evidence" value="ECO:0007669"/>
    <property type="project" value="UniProtKB-KW"/>
</dbReference>
<dbReference type="SUPFAM" id="SSF52980">
    <property type="entry name" value="Restriction endonuclease-like"/>
    <property type="match status" value="1"/>
</dbReference>
<accession>A0A6H2A2C2</accession>
<dbReference type="InterPro" id="IPR011604">
    <property type="entry name" value="PDDEXK-like_dom_sf"/>
</dbReference>
<name>A0A6H2A2C2_9ZZZZ</name>
<dbReference type="AlphaFoldDB" id="A0A6H2A2C2"/>
<organism evidence="2">
    <name type="scientific">viral metagenome</name>
    <dbReference type="NCBI Taxonomy" id="1070528"/>
    <lineage>
        <taxon>unclassified sequences</taxon>
        <taxon>metagenomes</taxon>
        <taxon>organismal metagenomes</taxon>
    </lineage>
</organism>
<feature type="domain" description="YqaJ viral recombinase" evidence="1">
    <location>
        <begin position="13"/>
        <end position="155"/>
    </location>
</feature>
<dbReference type="Pfam" id="PF09588">
    <property type="entry name" value="YqaJ"/>
    <property type="match status" value="1"/>
</dbReference>
<protein>
    <submittedName>
        <fullName evidence="2">Putative exonuclease</fullName>
    </submittedName>
</protein>
<keyword evidence="2" id="KW-0378">Hydrolase</keyword>